<keyword evidence="1" id="KW-1133">Transmembrane helix</keyword>
<keyword evidence="1" id="KW-0472">Membrane</keyword>
<dbReference type="EMBL" id="JBHILJ010000007">
    <property type="protein sequence ID" value="MFB5737591.1"/>
    <property type="molecule type" value="Genomic_DNA"/>
</dbReference>
<keyword evidence="3" id="KW-1185">Reference proteome</keyword>
<accession>A0ABV5BU15</accession>
<feature type="transmembrane region" description="Helical" evidence="1">
    <location>
        <begin position="73"/>
        <end position="91"/>
    </location>
</feature>
<gene>
    <name evidence="2" type="ORF">ACE5IX_13800</name>
</gene>
<sequence length="129" mass="13929">MKLLDISLRSALALVFLLFGASKFYSFMPTPPMMPQAANFIGAIVASGYLWQSVGTLEILGGLLLLSDRSVNLGLLLLGPIIANIVPYLLVLQSGVGVPPIAMSIFLLAAFGTLVIRRRRSWLRLITGE</sequence>
<evidence type="ECO:0000256" key="1">
    <source>
        <dbReference type="SAM" id="Phobius"/>
    </source>
</evidence>
<keyword evidence="1" id="KW-0812">Transmembrane</keyword>
<proteinExistence type="predicted"/>
<dbReference type="Proteomes" id="UP001580391">
    <property type="component" value="Unassembled WGS sequence"/>
</dbReference>
<evidence type="ECO:0000313" key="3">
    <source>
        <dbReference type="Proteomes" id="UP001580391"/>
    </source>
</evidence>
<feature type="transmembrane region" description="Helical" evidence="1">
    <location>
        <begin position="40"/>
        <end position="66"/>
    </location>
</feature>
<feature type="transmembrane region" description="Helical" evidence="1">
    <location>
        <begin position="97"/>
        <end position="116"/>
    </location>
</feature>
<organism evidence="2 3">
    <name type="scientific">Leptospira wolffii</name>
    <dbReference type="NCBI Taxonomy" id="409998"/>
    <lineage>
        <taxon>Bacteria</taxon>
        <taxon>Pseudomonadati</taxon>
        <taxon>Spirochaetota</taxon>
        <taxon>Spirochaetia</taxon>
        <taxon>Leptospirales</taxon>
        <taxon>Leptospiraceae</taxon>
        <taxon>Leptospira</taxon>
    </lineage>
</organism>
<reference evidence="2 3" key="1">
    <citation type="submission" date="2024-09" db="EMBL/GenBank/DDBJ databases">
        <title>Taxonomic and Genotyping Characterization of Leptospira Strains isolated from Multiple Sources in Colombia highlights the importance of intermediate species.</title>
        <authorList>
            <person name="Torres Higuera L."/>
            <person name="Rojas Tapias D."/>
            <person name="Jimenez Velasquez S."/>
            <person name="Renjifo Ibanez C."/>
        </authorList>
    </citation>
    <scope>NUCLEOTIDE SEQUENCE [LARGE SCALE GENOMIC DNA]</scope>
    <source>
        <strain evidence="2 3">Lep080</strain>
    </source>
</reference>
<dbReference type="RefSeq" id="WP_135701660.1">
    <property type="nucleotide sequence ID" value="NZ_JBHILI010000008.1"/>
</dbReference>
<protein>
    <submittedName>
        <fullName evidence="2">DoxX family protein</fullName>
    </submittedName>
</protein>
<name>A0ABV5BU15_9LEPT</name>
<comment type="caution">
    <text evidence="2">The sequence shown here is derived from an EMBL/GenBank/DDBJ whole genome shotgun (WGS) entry which is preliminary data.</text>
</comment>
<evidence type="ECO:0000313" key="2">
    <source>
        <dbReference type="EMBL" id="MFB5737591.1"/>
    </source>
</evidence>